<dbReference type="STRING" id="336292.SAMN05660710_00105"/>
<keyword evidence="3" id="KW-1185">Reference proteome</keyword>
<protein>
    <submittedName>
        <fullName evidence="2">Uncharacterized protein</fullName>
    </submittedName>
</protein>
<dbReference type="Proteomes" id="UP000199502">
    <property type="component" value="Unassembled WGS sequence"/>
</dbReference>
<accession>A0A1G5BE02</accession>
<gene>
    <name evidence="2" type="ORF">SAMN05660710_00105</name>
</gene>
<organism evidence="2 3">
    <name type="scientific">Paracoccus tibetensis</name>
    <dbReference type="NCBI Taxonomy" id="336292"/>
    <lineage>
        <taxon>Bacteria</taxon>
        <taxon>Pseudomonadati</taxon>
        <taxon>Pseudomonadota</taxon>
        <taxon>Alphaproteobacteria</taxon>
        <taxon>Rhodobacterales</taxon>
        <taxon>Paracoccaceae</taxon>
        <taxon>Paracoccus</taxon>
    </lineage>
</organism>
<keyword evidence="1" id="KW-0732">Signal</keyword>
<dbReference type="EMBL" id="FMVT01000001">
    <property type="protein sequence ID" value="SCX88357.1"/>
    <property type="molecule type" value="Genomic_DNA"/>
</dbReference>
<dbReference type="AlphaFoldDB" id="A0A1G5BE02"/>
<sequence length="119" mass="13173">MIKRIALLAASVALASPSSAHAPEGEAFGKAARFYGYLVAMCEDAMRDSHHYEWREHRDFLIEGIGALTRRPAIGYQQYTKYKRDMEYLGQAADDPRQCSIALDGAKVDFISSAADLAD</sequence>
<feature type="signal peptide" evidence="1">
    <location>
        <begin position="1"/>
        <end position="22"/>
    </location>
</feature>
<proteinExistence type="predicted"/>
<evidence type="ECO:0000313" key="3">
    <source>
        <dbReference type="Proteomes" id="UP000199502"/>
    </source>
</evidence>
<reference evidence="2 3" key="1">
    <citation type="submission" date="2016-10" db="EMBL/GenBank/DDBJ databases">
        <authorList>
            <person name="de Groot N.N."/>
        </authorList>
    </citation>
    <scope>NUCLEOTIDE SEQUENCE [LARGE SCALE GENOMIC DNA]</scope>
    <source>
        <strain evidence="2 3">CGMCC 1.8925</strain>
    </source>
</reference>
<name>A0A1G5BE02_9RHOB</name>
<feature type="chain" id="PRO_5011483099" evidence="1">
    <location>
        <begin position="23"/>
        <end position="119"/>
    </location>
</feature>
<evidence type="ECO:0000313" key="2">
    <source>
        <dbReference type="EMBL" id="SCX88357.1"/>
    </source>
</evidence>
<evidence type="ECO:0000256" key="1">
    <source>
        <dbReference type="SAM" id="SignalP"/>
    </source>
</evidence>